<keyword evidence="3" id="KW-1185">Reference proteome</keyword>
<keyword evidence="1" id="KW-0472">Membrane</keyword>
<evidence type="ECO:0000313" key="2">
    <source>
        <dbReference type="EMBL" id="MCP2165220.1"/>
    </source>
</evidence>
<dbReference type="EMBL" id="JAMTCK010000004">
    <property type="protein sequence ID" value="MCP2165220.1"/>
    <property type="molecule type" value="Genomic_DNA"/>
</dbReference>
<accession>A0AAE3GBS1</accession>
<keyword evidence="1" id="KW-1133">Transmembrane helix</keyword>
<evidence type="ECO:0000256" key="1">
    <source>
        <dbReference type="SAM" id="Phobius"/>
    </source>
</evidence>
<dbReference type="Proteomes" id="UP001206128">
    <property type="component" value="Unassembled WGS sequence"/>
</dbReference>
<keyword evidence="1" id="KW-0812">Transmembrane</keyword>
<evidence type="ECO:0000313" key="3">
    <source>
        <dbReference type="Proteomes" id="UP001206128"/>
    </source>
</evidence>
<proteinExistence type="predicted"/>
<feature type="transmembrane region" description="Helical" evidence="1">
    <location>
        <begin position="52"/>
        <end position="73"/>
    </location>
</feature>
<sequence>MPALEVLATLLLAVGGIGVLSMAAYLLAMHWVDWDLVPTGWLPRMLWWRRNAARLLAGSVLLAVLGGLARLCVQWPL</sequence>
<name>A0AAE3GBS1_9PSEU</name>
<gene>
    <name evidence="2" type="ORF">LX83_002069</name>
</gene>
<protein>
    <submittedName>
        <fullName evidence="2">Uncharacterized protein</fullName>
    </submittedName>
</protein>
<feature type="transmembrane region" description="Helical" evidence="1">
    <location>
        <begin position="7"/>
        <end position="32"/>
    </location>
</feature>
<reference evidence="2" key="1">
    <citation type="submission" date="2022-06" db="EMBL/GenBank/DDBJ databases">
        <title>Genomic Encyclopedia of Archaeal and Bacterial Type Strains, Phase II (KMG-II): from individual species to whole genera.</title>
        <authorList>
            <person name="Goeker M."/>
        </authorList>
    </citation>
    <scope>NUCLEOTIDE SEQUENCE</scope>
    <source>
        <strain evidence="2">DSM 43935</strain>
    </source>
</reference>
<comment type="caution">
    <text evidence="2">The sequence shown here is derived from an EMBL/GenBank/DDBJ whole genome shotgun (WGS) entry which is preliminary data.</text>
</comment>
<dbReference type="AlphaFoldDB" id="A0AAE3GBS1"/>
<organism evidence="2 3">
    <name type="scientific">Goodfellowiella coeruleoviolacea</name>
    <dbReference type="NCBI Taxonomy" id="334858"/>
    <lineage>
        <taxon>Bacteria</taxon>
        <taxon>Bacillati</taxon>
        <taxon>Actinomycetota</taxon>
        <taxon>Actinomycetes</taxon>
        <taxon>Pseudonocardiales</taxon>
        <taxon>Pseudonocardiaceae</taxon>
        <taxon>Goodfellowiella</taxon>
    </lineage>
</organism>
<dbReference type="RefSeq" id="WP_253769784.1">
    <property type="nucleotide sequence ID" value="NZ_JAMTCK010000004.1"/>
</dbReference>